<evidence type="ECO:0000256" key="3">
    <source>
        <dbReference type="SAM" id="SignalP"/>
    </source>
</evidence>
<gene>
    <name evidence="5" type="ORF">SAMN05216212_1419</name>
</gene>
<dbReference type="Proteomes" id="UP000199305">
    <property type="component" value="Unassembled WGS sequence"/>
</dbReference>
<dbReference type="PROSITE" id="PS51257">
    <property type="entry name" value="PROKAR_LIPOPROTEIN"/>
    <property type="match status" value="1"/>
</dbReference>
<evidence type="ECO:0000256" key="1">
    <source>
        <dbReference type="ARBA" id="ARBA00017922"/>
    </source>
</evidence>
<organism evidence="5 6">
    <name type="scientific">Microbulbifer yueqingensis</name>
    <dbReference type="NCBI Taxonomy" id="658219"/>
    <lineage>
        <taxon>Bacteria</taxon>
        <taxon>Pseudomonadati</taxon>
        <taxon>Pseudomonadota</taxon>
        <taxon>Gammaproteobacteria</taxon>
        <taxon>Cellvibrionales</taxon>
        <taxon>Microbulbiferaceae</taxon>
        <taxon>Microbulbifer</taxon>
    </lineage>
</organism>
<dbReference type="OrthoDB" id="5737565at2"/>
<evidence type="ECO:0000259" key="4">
    <source>
        <dbReference type="Pfam" id="PF13590"/>
    </source>
</evidence>
<name>A0A1G8YAF9_9GAMM</name>
<dbReference type="Gene3D" id="3.30.160.670">
    <property type="match status" value="1"/>
</dbReference>
<feature type="chain" id="PRO_5011484086" description="Type IV secretion system putative lipoprotein virB7" evidence="3">
    <location>
        <begin position="20"/>
        <end position="184"/>
    </location>
</feature>
<proteinExistence type="predicted"/>
<feature type="signal peptide" evidence="3">
    <location>
        <begin position="1"/>
        <end position="19"/>
    </location>
</feature>
<keyword evidence="6" id="KW-1185">Reference proteome</keyword>
<dbReference type="InterPro" id="IPR012640">
    <property type="entry name" value="Membr_lipoprot_lipid_attach_CS"/>
</dbReference>
<protein>
    <recommendedName>
        <fullName evidence="1">Type IV secretion system putative lipoprotein virB7</fullName>
    </recommendedName>
</protein>
<evidence type="ECO:0000313" key="5">
    <source>
        <dbReference type="EMBL" id="SDJ99741.1"/>
    </source>
</evidence>
<accession>A0A1G8YAF9</accession>
<feature type="domain" description="DUF4136" evidence="4">
    <location>
        <begin position="33"/>
        <end position="180"/>
    </location>
</feature>
<dbReference type="InterPro" id="IPR025411">
    <property type="entry name" value="DUF4136"/>
</dbReference>
<dbReference type="RefSeq" id="WP_091510663.1">
    <property type="nucleotide sequence ID" value="NZ_FNFH01000002.1"/>
</dbReference>
<dbReference type="STRING" id="658219.SAMN05216212_1419"/>
<reference evidence="6" key="1">
    <citation type="submission" date="2016-10" db="EMBL/GenBank/DDBJ databases">
        <authorList>
            <person name="Varghese N."/>
            <person name="Submissions S."/>
        </authorList>
    </citation>
    <scope>NUCLEOTIDE SEQUENCE [LARGE SCALE GENOMIC DNA]</scope>
    <source>
        <strain evidence="6">CGMCC 1.10658</strain>
    </source>
</reference>
<dbReference type="Pfam" id="PF13590">
    <property type="entry name" value="DUF4136"/>
    <property type="match status" value="1"/>
</dbReference>
<sequence length="184" mass="19893">MRKIMLGFVFLALVAGCQAPLVERVQPAEAPVSFSTYAWGMAALGEVDDASAQLVEMDNELRQIVDGYLRNRGYRQVDEPESADMVVSYQVAVVEGEITTEQTNPGWDAQFDSNAPRGAVELPTDTGAPRLILTLEIGRSQGAAIWGGTSTEVLGQPEDAPERQQLLANMVRQLLSDLPPAAGY</sequence>
<dbReference type="EMBL" id="FNFH01000002">
    <property type="protein sequence ID" value="SDJ99741.1"/>
    <property type="molecule type" value="Genomic_DNA"/>
</dbReference>
<evidence type="ECO:0000313" key="6">
    <source>
        <dbReference type="Proteomes" id="UP000199305"/>
    </source>
</evidence>
<keyword evidence="2 3" id="KW-0732">Signal</keyword>
<dbReference type="AlphaFoldDB" id="A0A1G8YAF9"/>
<dbReference type="Pfam" id="PF08139">
    <property type="entry name" value="LPAM_1"/>
    <property type="match status" value="1"/>
</dbReference>
<evidence type="ECO:0000256" key="2">
    <source>
        <dbReference type="ARBA" id="ARBA00022729"/>
    </source>
</evidence>